<protein>
    <submittedName>
        <fullName evidence="2">Methyltransferase domain-containing protein</fullName>
    </submittedName>
</protein>
<dbReference type="Gene3D" id="3.40.50.150">
    <property type="entry name" value="Vaccinia Virus protein VP39"/>
    <property type="match status" value="1"/>
</dbReference>
<dbReference type="SUPFAM" id="SSF53335">
    <property type="entry name" value="S-adenosyl-L-methionine-dependent methyltransferases"/>
    <property type="match status" value="1"/>
</dbReference>
<feature type="domain" description="Methyltransferase type 11" evidence="1">
    <location>
        <begin position="61"/>
        <end position="154"/>
    </location>
</feature>
<dbReference type="GO" id="GO:0032259">
    <property type="term" value="P:methylation"/>
    <property type="evidence" value="ECO:0007669"/>
    <property type="project" value="UniProtKB-KW"/>
</dbReference>
<keyword evidence="2" id="KW-0808">Transferase</keyword>
<keyword evidence="3" id="KW-1185">Reference proteome</keyword>
<sequence>MSDVLGQAMLDYLANQHEENITVQSPDFDDDVIPVEYLFRSFREMPILEQKALELAKGETLDVGCGAGSHAHYLATEKNLNVTAIDTSPGAVEVCRLRGIKQARVIDFYDLESAPCDTILMLMNGTGIMKNLAYAEAFFTQLKRLLSPAGQVLIDSSDLRYLFDENEDGGIWIDASQGYYGELTYRMKYKHLQTDWFDWLYLDYASLEDLANTFGFNCELVQEGAHFDYLARLTLSPHTPQSGD</sequence>
<organism evidence="2 3">
    <name type="scientific">Gangjinia marincola</name>
    <dbReference type="NCBI Taxonomy" id="578463"/>
    <lineage>
        <taxon>Bacteria</taxon>
        <taxon>Pseudomonadati</taxon>
        <taxon>Bacteroidota</taxon>
        <taxon>Flavobacteriia</taxon>
        <taxon>Flavobacteriales</taxon>
        <taxon>Flavobacteriaceae</taxon>
        <taxon>Gangjinia</taxon>
    </lineage>
</organism>
<dbReference type="Proteomes" id="UP001500507">
    <property type="component" value="Unassembled WGS sequence"/>
</dbReference>
<dbReference type="Pfam" id="PF08241">
    <property type="entry name" value="Methyltransf_11"/>
    <property type="match status" value="1"/>
</dbReference>
<dbReference type="InterPro" id="IPR013216">
    <property type="entry name" value="Methyltransf_11"/>
</dbReference>
<dbReference type="InterPro" id="IPR029063">
    <property type="entry name" value="SAM-dependent_MTases_sf"/>
</dbReference>
<reference evidence="3" key="1">
    <citation type="journal article" date="2019" name="Int. J. Syst. Evol. Microbiol.">
        <title>The Global Catalogue of Microorganisms (GCM) 10K type strain sequencing project: providing services to taxonomists for standard genome sequencing and annotation.</title>
        <authorList>
            <consortium name="The Broad Institute Genomics Platform"/>
            <consortium name="The Broad Institute Genome Sequencing Center for Infectious Disease"/>
            <person name="Wu L."/>
            <person name="Ma J."/>
        </authorList>
    </citation>
    <scope>NUCLEOTIDE SEQUENCE [LARGE SCALE GENOMIC DNA]</scope>
    <source>
        <strain evidence="3">JCM 16082</strain>
    </source>
</reference>
<accession>A0ABP3XPH6</accession>
<name>A0ABP3XPH6_9FLAO</name>
<proteinExistence type="predicted"/>
<dbReference type="EMBL" id="BAAAFG010000002">
    <property type="protein sequence ID" value="GAA0871181.1"/>
    <property type="molecule type" value="Genomic_DNA"/>
</dbReference>
<keyword evidence="2" id="KW-0489">Methyltransferase</keyword>
<evidence type="ECO:0000259" key="1">
    <source>
        <dbReference type="Pfam" id="PF08241"/>
    </source>
</evidence>
<comment type="caution">
    <text evidence="2">The sequence shown here is derived from an EMBL/GenBank/DDBJ whole genome shotgun (WGS) entry which is preliminary data.</text>
</comment>
<dbReference type="RefSeq" id="WP_343762967.1">
    <property type="nucleotide sequence ID" value="NZ_BAAAFG010000002.1"/>
</dbReference>
<evidence type="ECO:0000313" key="2">
    <source>
        <dbReference type="EMBL" id="GAA0871181.1"/>
    </source>
</evidence>
<gene>
    <name evidence="2" type="ORF">GCM10009117_03270</name>
</gene>
<dbReference type="CDD" id="cd02440">
    <property type="entry name" value="AdoMet_MTases"/>
    <property type="match status" value="1"/>
</dbReference>
<evidence type="ECO:0000313" key="3">
    <source>
        <dbReference type="Proteomes" id="UP001500507"/>
    </source>
</evidence>
<dbReference type="GO" id="GO:0008168">
    <property type="term" value="F:methyltransferase activity"/>
    <property type="evidence" value="ECO:0007669"/>
    <property type="project" value="UniProtKB-KW"/>
</dbReference>